<dbReference type="AlphaFoldDB" id="A0A438DPS5"/>
<evidence type="ECO:0000313" key="1">
    <source>
        <dbReference type="EMBL" id="RVW37452.1"/>
    </source>
</evidence>
<evidence type="ECO:0000313" key="2">
    <source>
        <dbReference type="Proteomes" id="UP000288805"/>
    </source>
</evidence>
<dbReference type="EMBL" id="QGNW01001539">
    <property type="protein sequence ID" value="RVW37452.1"/>
    <property type="molecule type" value="Genomic_DNA"/>
</dbReference>
<name>A0A438DPS5_VITVI</name>
<organism evidence="1 2">
    <name type="scientific">Vitis vinifera</name>
    <name type="common">Grape</name>
    <dbReference type="NCBI Taxonomy" id="29760"/>
    <lineage>
        <taxon>Eukaryota</taxon>
        <taxon>Viridiplantae</taxon>
        <taxon>Streptophyta</taxon>
        <taxon>Embryophyta</taxon>
        <taxon>Tracheophyta</taxon>
        <taxon>Spermatophyta</taxon>
        <taxon>Magnoliopsida</taxon>
        <taxon>eudicotyledons</taxon>
        <taxon>Gunneridae</taxon>
        <taxon>Pentapetalae</taxon>
        <taxon>rosids</taxon>
        <taxon>Vitales</taxon>
        <taxon>Vitaceae</taxon>
        <taxon>Viteae</taxon>
        <taxon>Vitis</taxon>
    </lineage>
</organism>
<proteinExistence type="predicted"/>
<protein>
    <recommendedName>
        <fullName evidence="3">Retrotransposon Copia-like N-terminal domain-containing protein</fullName>
    </recommendedName>
</protein>
<sequence length="103" mass="11405">MATFSPPGAGTSITADKLNDSNYILWSKGVEFYLIAQGKVSATTRKVLANPGWRVVMEEQMKALCDRGTWELQALPNGKEVVGCRWVVTIKYQPDGSVEWLKA</sequence>
<dbReference type="Proteomes" id="UP000288805">
    <property type="component" value="Unassembled WGS sequence"/>
</dbReference>
<accession>A0A438DPS5</accession>
<gene>
    <name evidence="1" type="ORF">CK203_081701</name>
</gene>
<comment type="caution">
    <text evidence="1">The sequence shown here is derived from an EMBL/GenBank/DDBJ whole genome shotgun (WGS) entry which is preliminary data.</text>
</comment>
<reference evidence="1 2" key="1">
    <citation type="journal article" date="2018" name="PLoS Genet.">
        <title>Population sequencing reveals clonal diversity and ancestral inbreeding in the grapevine cultivar Chardonnay.</title>
        <authorList>
            <person name="Roach M.J."/>
            <person name="Johnson D.L."/>
            <person name="Bohlmann J."/>
            <person name="van Vuuren H.J."/>
            <person name="Jones S.J."/>
            <person name="Pretorius I.S."/>
            <person name="Schmidt S.A."/>
            <person name="Borneman A.R."/>
        </authorList>
    </citation>
    <scope>NUCLEOTIDE SEQUENCE [LARGE SCALE GENOMIC DNA]</scope>
    <source>
        <strain evidence="2">cv. Chardonnay</strain>
        <tissue evidence="1">Leaf</tissue>
    </source>
</reference>
<evidence type="ECO:0008006" key="3">
    <source>
        <dbReference type="Google" id="ProtNLM"/>
    </source>
</evidence>